<keyword evidence="4" id="KW-0238">DNA-binding</keyword>
<dbReference type="InterPro" id="IPR052360">
    <property type="entry name" value="Transcr_Regulatory_Proteins"/>
</dbReference>
<evidence type="ECO:0000256" key="3">
    <source>
        <dbReference type="ARBA" id="ARBA00023015"/>
    </source>
</evidence>
<reference evidence="7 8" key="1">
    <citation type="submission" date="2020-03" db="EMBL/GenBank/DDBJ databases">
        <title>Draft Genome Sequence of Cudoniella acicularis.</title>
        <authorList>
            <person name="Buettner E."/>
            <person name="Kellner H."/>
        </authorList>
    </citation>
    <scope>NUCLEOTIDE SEQUENCE [LARGE SCALE GENOMIC DNA]</scope>
    <source>
        <strain evidence="7 8">DSM 108380</strain>
    </source>
</reference>
<evidence type="ECO:0000256" key="2">
    <source>
        <dbReference type="ARBA" id="ARBA00022833"/>
    </source>
</evidence>
<evidence type="ECO:0000256" key="1">
    <source>
        <dbReference type="ARBA" id="ARBA00022723"/>
    </source>
</evidence>
<dbReference type="GO" id="GO:0003677">
    <property type="term" value="F:DNA binding"/>
    <property type="evidence" value="ECO:0007669"/>
    <property type="project" value="UniProtKB-KW"/>
</dbReference>
<protein>
    <submittedName>
        <fullName evidence="7">Uncharacterized protein</fullName>
    </submittedName>
</protein>
<keyword evidence="5" id="KW-0804">Transcription</keyword>
<keyword evidence="2" id="KW-0862">Zinc</keyword>
<keyword evidence="3" id="KW-0805">Transcription regulation</keyword>
<dbReference type="AlphaFoldDB" id="A0A8H4QG92"/>
<dbReference type="GO" id="GO:0046872">
    <property type="term" value="F:metal ion binding"/>
    <property type="evidence" value="ECO:0007669"/>
    <property type="project" value="UniProtKB-KW"/>
</dbReference>
<keyword evidence="8" id="KW-1185">Reference proteome</keyword>
<evidence type="ECO:0000313" key="7">
    <source>
        <dbReference type="EMBL" id="KAF4610418.1"/>
    </source>
</evidence>
<gene>
    <name evidence="7" type="ORF">G7Y89_g15701</name>
</gene>
<dbReference type="PANTHER" id="PTHR36206:SF12">
    <property type="entry name" value="ASPERCRYPTIN BIOSYNTHESIS CLUSTER-SPECIFIC TRANSCRIPTION REGULATOR ATNN-RELATED"/>
    <property type="match status" value="1"/>
</dbReference>
<comment type="caution">
    <text evidence="7">The sequence shown here is derived from an EMBL/GenBank/DDBJ whole genome shotgun (WGS) entry which is preliminary data.</text>
</comment>
<proteinExistence type="predicted"/>
<organism evidence="7 8">
    <name type="scientific">Cudoniella acicularis</name>
    <dbReference type="NCBI Taxonomy" id="354080"/>
    <lineage>
        <taxon>Eukaryota</taxon>
        <taxon>Fungi</taxon>
        <taxon>Dikarya</taxon>
        <taxon>Ascomycota</taxon>
        <taxon>Pezizomycotina</taxon>
        <taxon>Leotiomycetes</taxon>
        <taxon>Helotiales</taxon>
        <taxon>Tricladiaceae</taxon>
        <taxon>Cudoniella</taxon>
    </lineage>
</organism>
<keyword evidence="6" id="KW-0539">Nucleus</keyword>
<name>A0A8H4QG92_9HELO</name>
<keyword evidence="1" id="KW-0479">Metal-binding</keyword>
<evidence type="ECO:0000256" key="5">
    <source>
        <dbReference type="ARBA" id="ARBA00023163"/>
    </source>
</evidence>
<dbReference type="EMBL" id="JAAMPI010002613">
    <property type="protein sequence ID" value="KAF4610418.1"/>
    <property type="molecule type" value="Genomic_DNA"/>
</dbReference>
<evidence type="ECO:0000256" key="4">
    <source>
        <dbReference type="ARBA" id="ARBA00023125"/>
    </source>
</evidence>
<evidence type="ECO:0000313" key="8">
    <source>
        <dbReference type="Proteomes" id="UP000566819"/>
    </source>
</evidence>
<accession>A0A8H4QG92</accession>
<dbReference type="PANTHER" id="PTHR36206">
    <property type="entry name" value="ASPERCRYPTIN BIOSYNTHESIS CLUSTER-SPECIFIC TRANSCRIPTION REGULATOR ATNN-RELATED"/>
    <property type="match status" value="1"/>
</dbReference>
<evidence type="ECO:0000256" key="6">
    <source>
        <dbReference type="ARBA" id="ARBA00023242"/>
    </source>
</evidence>
<sequence>MSNPANRMIIMVESGQVQENKTKKNKVRGREAVMSSMHFNEKKVRRIPICISKVNIPNVEASIQSEIKVFSEQTGMGIAGFFQDMFWTRLVLQLSQSEPAIFNALSALNMAYGQMEQNINQRIHLTDGAIIHTYNAAIKFLVHRVATPGQGLHIHLVACIIFVCLEYIRASPSCTVSEQELITEVASIFHRLNVNTVTFEPSLSISRPPPSLQSHSFSNPIIFSSFIEARIRSYEYISEAIEFVAATVDLKYVPESITLDHALHQVRLQSQLQSWRQGFDQLRARKDKAWNEKEHTAYSIILMHNLTLKIWVSTCLTAAETSFDNFKSGFETIVDLAEEIIESGGKEFWRLRGNFQFDIGLILPLHFVGFKCRWPIIRRRALRILGSNYWREGPHDSHRSYRYGYKVTKEE</sequence>
<dbReference type="OrthoDB" id="2593732at2759"/>
<dbReference type="Proteomes" id="UP000566819">
    <property type="component" value="Unassembled WGS sequence"/>
</dbReference>